<keyword evidence="1" id="KW-0732">Signal</keyword>
<dbReference type="InterPro" id="IPR002035">
    <property type="entry name" value="VWF_A"/>
</dbReference>
<dbReference type="CDD" id="cd00037">
    <property type="entry name" value="CLECT"/>
    <property type="match status" value="1"/>
</dbReference>
<dbReference type="Gene3D" id="3.40.50.410">
    <property type="entry name" value="von Willebrand factor, type A domain"/>
    <property type="match status" value="1"/>
</dbReference>
<dbReference type="PANTHER" id="PTHR31024">
    <property type="entry name" value="C-TYPE LECTIN"/>
    <property type="match status" value="1"/>
</dbReference>
<dbReference type="Pfam" id="PF00059">
    <property type="entry name" value="Lectin_C"/>
    <property type="match status" value="1"/>
</dbReference>
<proteinExistence type="predicted"/>
<evidence type="ECO:0000313" key="5">
    <source>
        <dbReference type="WBParaSite" id="Csp11.Scaffold630.g19177.t1"/>
    </source>
</evidence>
<dbReference type="InterPro" id="IPR016187">
    <property type="entry name" value="CTDL_fold"/>
</dbReference>
<dbReference type="Proteomes" id="UP000095282">
    <property type="component" value="Unplaced"/>
</dbReference>
<protein>
    <submittedName>
        <fullName evidence="5">C-type LECtin</fullName>
    </submittedName>
</protein>
<dbReference type="PROSITE" id="PS50041">
    <property type="entry name" value="C_TYPE_LECTIN_2"/>
    <property type="match status" value="1"/>
</dbReference>
<organism evidence="4 5">
    <name type="scientific">Caenorhabditis tropicalis</name>
    <dbReference type="NCBI Taxonomy" id="1561998"/>
    <lineage>
        <taxon>Eukaryota</taxon>
        <taxon>Metazoa</taxon>
        <taxon>Ecdysozoa</taxon>
        <taxon>Nematoda</taxon>
        <taxon>Chromadorea</taxon>
        <taxon>Rhabditida</taxon>
        <taxon>Rhabditina</taxon>
        <taxon>Rhabditomorpha</taxon>
        <taxon>Rhabditoidea</taxon>
        <taxon>Rhabditidae</taxon>
        <taxon>Peloderinae</taxon>
        <taxon>Caenorhabditis</taxon>
    </lineage>
</organism>
<dbReference type="eggNOG" id="ENOG502TJEZ">
    <property type="taxonomic scope" value="Eukaryota"/>
</dbReference>
<evidence type="ECO:0000256" key="1">
    <source>
        <dbReference type="SAM" id="SignalP"/>
    </source>
</evidence>
<feature type="signal peptide" evidence="1">
    <location>
        <begin position="1"/>
        <end position="16"/>
    </location>
</feature>
<dbReference type="STRING" id="1561998.A0A1I7UTF9"/>
<dbReference type="WBParaSite" id="Csp11.Scaffold630.g19177.t1">
    <property type="protein sequence ID" value="Csp11.Scaffold630.g19177.t1"/>
    <property type="gene ID" value="Csp11.Scaffold630.g19177"/>
</dbReference>
<dbReference type="InterPro" id="IPR001304">
    <property type="entry name" value="C-type_lectin-like"/>
</dbReference>
<evidence type="ECO:0000259" key="2">
    <source>
        <dbReference type="PROSITE" id="PS50041"/>
    </source>
</evidence>
<dbReference type="PANTHER" id="PTHR31024:SF3">
    <property type="entry name" value="C-TYPE LECTIN-RELATED"/>
    <property type="match status" value="1"/>
</dbReference>
<name>A0A1I7UTF9_9PELO</name>
<feature type="domain" description="VWFA" evidence="3">
    <location>
        <begin position="33"/>
        <end position="213"/>
    </location>
</feature>
<dbReference type="Gene3D" id="3.10.100.10">
    <property type="entry name" value="Mannose-Binding Protein A, subunit A"/>
    <property type="match status" value="1"/>
</dbReference>
<feature type="chain" id="PRO_5009309449" evidence="1">
    <location>
        <begin position="17"/>
        <end position="378"/>
    </location>
</feature>
<dbReference type="SUPFAM" id="SSF53300">
    <property type="entry name" value="vWA-like"/>
    <property type="match status" value="1"/>
</dbReference>
<keyword evidence="4" id="KW-1185">Reference proteome</keyword>
<dbReference type="GO" id="GO:0045087">
    <property type="term" value="P:innate immune response"/>
    <property type="evidence" value="ECO:0007669"/>
    <property type="project" value="TreeGrafter"/>
</dbReference>
<dbReference type="SMART" id="SM00327">
    <property type="entry name" value="VWA"/>
    <property type="match status" value="1"/>
</dbReference>
<dbReference type="InterPro" id="IPR036465">
    <property type="entry name" value="vWFA_dom_sf"/>
</dbReference>
<dbReference type="SUPFAM" id="SSF56436">
    <property type="entry name" value="C-type lectin-like"/>
    <property type="match status" value="1"/>
</dbReference>
<dbReference type="SMART" id="SM00034">
    <property type="entry name" value="CLECT"/>
    <property type="match status" value="1"/>
</dbReference>
<dbReference type="InterPro" id="IPR016186">
    <property type="entry name" value="C-type_lectin-like/link_sf"/>
</dbReference>
<dbReference type="PROSITE" id="PS50234">
    <property type="entry name" value="VWFA"/>
    <property type="match status" value="1"/>
</dbReference>
<feature type="domain" description="C-type lectin" evidence="2">
    <location>
        <begin position="233"/>
        <end position="339"/>
    </location>
</feature>
<evidence type="ECO:0000259" key="3">
    <source>
        <dbReference type="PROSITE" id="PS50234"/>
    </source>
</evidence>
<evidence type="ECO:0000313" key="4">
    <source>
        <dbReference type="Proteomes" id="UP000095282"/>
    </source>
</evidence>
<dbReference type="Pfam" id="PF00092">
    <property type="entry name" value="VWA"/>
    <property type="match status" value="1"/>
</dbReference>
<sequence length="378" mass="41853">MKTFPFLLFFIGACSTSYVERPCGSDLTNLWLDVVLLVDNSAGMNQGTLNQIAATISSTFALVRIGTKPDDPKTTRVGLVTYNSIGTIVAGLDTWNSTQELMDTVYTTLSSKSTSSYSNINDGLRIAHKVFSQGIKPSRKNYRRIILVYTSFSNNISFQISNDIKDAGIYIATTGFPDFDDPFFLRNLAQIASPHFNFSSTDMNVIGEMQSALLETNCFCPFGWTQYITSSTRFGVCILSTPFSTTWSGAQHDCRNSVDNGYLLNEYTQEKHDFAFQLVKNTTSPVYTPYHYHIGLFATNGVWNWDQPMGRSLEFSQNYMAWGNGLPTPSSSASAVWNSQKGNGVAWYNIGAYVGGGGYVCETITCDTDNFCKNAKNN</sequence>
<accession>A0A1I7UTF9</accession>
<reference evidence="5" key="1">
    <citation type="submission" date="2016-11" db="UniProtKB">
        <authorList>
            <consortium name="WormBaseParasite"/>
        </authorList>
    </citation>
    <scope>IDENTIFICATION</scope>
</reference>
<dbReference type="AlphaFoldDB" id="A0A1I7UTF9"/>